<sequence>MRNPQVTWCSEEDESKFHKAPLQKSGLTTRRSQAFSPPSDQGAGGGVELATEGHCGGRVRNPLCRRRSQFQMISFHVLLKC</sequence>
<accession>A0AAV4BVC5</accession>
<protein>
    <submittedName>
        <fullName evidence="2">Uncharacterized protein</fullName>
    </submittedName>
</protein>
<proteinExistence type="predicted"/>
<feature type="compositionally biased region" description="Polar residues" evidence="1">
    <location>
        <begin position="25"/>
        <end position="39"/>
    </location>
</feature>
<name>A0AAV4BVC5_9GAST</name>
<dbReference type="AlphaFoldDB" id="A0AAV4BVC5"/>
<feature type="region of interest" description="Disordered" evidence="1">
    <location>
        <begin position="1"/>
        <end position="49"/>
    </location>
</feature>
<dbReference type="EMBL" id="BLXT01005502">
    <property type="protein sequence ID" value="GFO23163.1"/>
    <property type="molecule type" value="Genomic_DNA"/>
</dbReference>
<dbReference type="Proteomes" id="UP000735302">
    <property type="component" value="Unassembled WGS sequence"/>
</dbReference>
<gene>
    <name evidence="2" type="ORF">PoB_004966800</name>
</gene>
<evidence type="ECO:0000313" key="2">
    <source>
        <dbReference type="EMBL" id="GFO23163.1"/>
    </source>
</evidence>
<evidence type="ECO:0000313" key="3">
    <source>
        <dbReference type="Proteomes" id="UP000735302"/>
    </source>
</evidence>
<comment type="caution">
    <text evidence="2">The sequence shown here is derived from an EMBL/GenBank/DDBJ whole genome shotgun (WGS) entry which is preliminary data.</text>
</comment>
<keyword evidence="3" id="KW-1185">Reference proteome</keyword>
<evidence type="ECO:0000256" key="1">
    <source>
        <dbReference type="SAM" id="MobiDB-lite"/>
    </source>
</evidence>
<reference evidence="2 3" key="1">
    <citation type="journal article" date="2021" name="Elife">
        <title>Chloroplast acquisition without the gene transfer in kleptoplastic sea slugs, Plakobranchus ocellatus.</title>
        <authorList>
            <person name="Maeda T."/>
            <person name="Takahashi S."/>
            <person name="Yoshida T."/>
            <person name="Shimamura S."/>
            <person name="Takaki Y."/>
            <person name="Nagai Y."/>
            <person name="Toyoda A."/>
            <person name="Suzuki Y."/>
            <person name="Arimoto A."/>
            <person name="Ishii H."/>
            <person name="Satoh N."/>
            <person name="Nishiyama T."/>
            <person name="Hasebe M."/>
            <person name="Maruyama T."/>
            <person name="Minagawa J."/>
            <person name="Obokata J."/>
            <person name="Shigenobu S."/>
        </authorList>
    </citation>
    <scope>NUCLEOTIDE SEQUENCE [LARGE SCALE GENOMIC DNA]</scope>
</reference>
<organism evidence="2 3">
    <name type="scientific">Plakobranchus ocellatus</name>
    <dbReference type="NCBI Taxonomy" id="259542"/>
    <lineage>
        <taxon>Eukaryota</taxon>
        <taxon>Metazoa</taxon>
        <taxon>Spiralia</taxon>
        <taxon>Lophotrochozoa</taxon>
        <taxon>Mollusca</taxon>
        <taxon>Gastropoda</taxon>
        <taxon>Heterobranchia</taxon>
        <taxon>Euthyneura</taxon>
        <taxon>Panpulmonata</taxon>
        <taxon>Sacoglossa</taxon>
        <taxon>Placobranchoidea</taxon>
        <taxon>Plakobranchidae</taxon>
        <taxon>Plakobranchus</taxon>
    </lineage>
</organism>